<keyword evidence="1" id="KW-0812">Transmembrane</keyword>
<accession>A0A2M9CNC9</accession>
<dbReference type="EMBL" id="PGFF01000001">
    <property type="protein sequence ID" value="PJJ73378.1"/>
    <property type="molecule type" value="Genomic_DNA"/>
</dbReference>
<protein>
    <submittedName>
        <fullName evidence="2">Uncharacterized protein</fullName>
    </submittedName>
</protein>
<gene>
    <name evidence="2" type="ORF">CLV46_2965</name>
</gene>
<feature type="transmembrane region" description="Helical" evidence="1">
    <location>
        <begin position="63"/>
        <end position="86"/>
    </location>
</feature>
<evidence type="ECO:0000256" key="1">
    <source>
        <dbReference type="SAM" id="Phobius"/>
    </source>
</evidence>
<evidence type="ECO:0000313" key="3">
    <source>
        <dbReference type="Proteomes" id="UP000228758"/>
    </source>
</evidence>
<proteinExistence type="predicted"/>
<sequence length="122" mass="12411">MSTTSGMASNARSRVPGFVLFLLMLVYGCAAIATAFGAGLSMFVVDSCGVATGRCASDAIGALLPLTLGYVAVVSLLVFVGVVVNLARGRRTIWIPLVGMVLLVVGLVAQNIALSLLVAPKG</sequence>
<dbReference type="RefSeq" id="WP_157802350.1">
    <property type="nucleotide sequence ID" value="NZ_PGFF01000001.1"/>
</dbReference>
<feature type="transmembrane region" description="Helical" evidence="1">
    <location>
        <begin position="20"/>
        <end position="43"/>
    </location>
</feature>
<keyword evidence="1" id="KW-1133">Transmembrane helix</keyword>
<name>A0A2M9CNC9_9MICO</name>
<organism evidence="2 3">
    <name type="scientific">Diaminobutyricimonas aerilata</name>
    <dbReference type="NCBI Taxonomy" id="1162967"/>
    <lineage>
        <taxon>Bacteria</taxon>
        <taxon>Bacillati</taxon>
        <taxon>Actinomycetota</taxon>
        <taxon>Actinomycetes</taxon>
        <taxon>Micrococcales</taxon>
        <taxon>Microbacteriaceae</taxon>
        <taxon>Diaminobutyricimonas</taxon>
    </lineage>
</organism>
<feature type="transmembrane region" description="Helical" evidence="1">
    <location>
        <begin position="93"/>
        <end position="119"/>
    </location>
</feature>
<keyword evidence="3" id="KW-1185">Reference proteome</keyword>
<reference evidence="2 3" key="1">
    <citation type="submission" date="2017-11" db="EMBL/GenBank/DDBJ databases">
        <title>Genomic Encyclopedia of Archaeal and Bacterial Type Strains, Phase II (KMG-II): From Individual Species to Whole Genera.</title>
        <authorList>
            <person name="Goeker M."/>
        </authorList>
    </citation>
    <scope>NUCLEOTIDE SEQUENCE [LARGE SCALE GENOMIC DNA]</scope>
    <source>
        <strain evidence="2 3">DSM 27393</strain>
    </source>
</reference>
<dbReference type="Proteomes" id="UP000228758">
    <property type="component" value="Unassembled WGS sequence"/>
</dbReference>
<comment type="caution">
    <text evidence="2">The sequence shown here is derived from an EMBL/GenBank/DDBJ whole genome shotgun (WGS) entry which is preliminary data.</text>
</comment>
<keyword evidence="1" id="KW-0472">Membrane</keyword>
<evidence type="ECO:0000313" key="2">
    <source>
        <dbReference type="EMBL" id="PJJ73378.1"/>
    </source>
</evidence>
<dbReference type="AlphaFoldDB" id="A0A2M9CNC9"/>